<dbReference type="GO" id="GO:0019239">
    <property type="term" value="F:deaminase activity"/>
    <property type="evidence" value="ECO:0007669"/>
    <property type="project" value="UniProtKB-ARBA"/>
</dbReference>
<dbReference type="GO" id="GO:0003723">
    <property type="term" value="F:RNA binding"/>
    <property type="evidence" value="ECO:0007669"/>
    <property type="project" value="UniProtKB-KW"/>
</dbReference>
<gene>
    <name evidence="7" type="ORF">NADFUDRAFT_53422</name>
</gene>
<dbReference type="NCBIfam" id="TIGR00005">
    <property type="entry name" value="rluA_subfam"/>
    <property type="match status" value="1"/>
</dbReference>
<dbReference type="PANTHER" id="PTHR21600:SF40">
    <property type="entry name" value="PSEUDOURIDYLATE SYNTHASE RPUSD2"/>
    <property type="match status" value="1"/>
</dbReference>
<keyword evidence="1" id="KW-0413">Isomerase</keyword>
<dbReference type="STRING" id="857566.A0A1E3PEH3"/>
<feature type="domain" description="CMP/dCMP-type deaminase" evidence="6">
    <location>
        <begin position="474"/>
        <end position="605"/>
    </location>
</feature>
<name>A0A1E3PEH3_9ASCO</name>
<dbReference type="PROSITE" id="PS50889">
    <property type="entry name" value="S4"/>
    <property type="match status" value="1"/>
</dbReference>
<evidence type="ECO:0000256" key="4">
    <source>
        <dbReference type="PIRSR" id="PIRSR606225-1"/>
    </source>
</evidence>
<dbReference type="Gene3D" id="3.40.140.10">
    <property type="entry name" value="Cytidine Deaminase, domain 2"/>
    <property type="match status" value="1"/>
</dbReference>
<dbReference type="InterPro" id="IPR006145">
    <property type="entry name" value="PsdUridine_synth_RsuA/RluA"/>
</dbReference>
<dbReference type="AlphaFoldDB" id="A0A1E3PEH3"/>
<dbReference type="SUPFAM" id="SSF53927">
    <property type="entry name" value="Cytidine deaminase-like"/>
    <property type="match status" value="1"/>
</dbReference>
<dbReference type="InterPro" id="IPR050188">
    <property type="entry name" value="RluA_PseudoU_synthase"/>
</dbReference>
<dbReference type="GO" id="GO:0160151">
    <property type="term" value="F:tRNA pseudouridine(32) synthase activity"/>
    <property type="evidence" value="ECO:0007669"/>
    <property type="project" value="UniProtKB-EC"/>
</dbReference>
<keyword evidence="5" id="KW-0694">RNA-binding</keyword>
<dbReference type="Proteomes" id="UP000095009">
    <property type="component" value="Unassembled WGS sequence"/>
</dbReference>
<reference evidence="7 8" key="1">
    <citation type="journal article" date="2016" name="Proc. Natl. Acad. Sci. U.S.A.">
        <title>Comparative genomics of biotechnologically important yeasts.</title>
        <authorList>
            <person name="Riley R."/>
            <person name="Haridas S."/>
            <person name="Wolfe K.H."/>
            <person name="Lopes M.R."/>
            <person name="Hittinger C.T."/>
            <person name="Goeker M."/>
            <person name="Salamov A.A."/>
            <person name="Wisecaver J.H."/>
            <person name="Long T.M."/>
            <person name="Calvey C.H."/>
            <person name="Aerts A.L."/>
            <person name="Barry K.W."/>
            <person name="Choi C."/>
            <person name="Clum A."/>
            <person name="Coughlan A.Y."/>
            <person name="Deshpande S."/>
            <person name="Douglass A.P."/>
            <person name="Hanson S.J."/>
            <person name="Klenk H.-P."/>
            <person name="LaButti K.M."/>
            <person name="Lapidus A."/>
            <person name="Lindquist E.A."/>
            <person name="Lipzen A.M."/>
            <person name="Meier-Kolthoff J.P."/>
            <person name="Ohm R.A."/>
            <person name="Otillar R.P."/>
            <person name="Pangilinan J.L."/>
            <person name="Peng Y."/>
            <person name="Rokas A."/>
            <person name="Rosa C.A."/>
            <person name="Scheuner C."/>
            <person name="Sibirny A.A."/>
            <person name="Slot J.C."/>
            <person name="Stielow J.B."/>
            <person name="Sun H."/>
            <person name="Kurtzman C.P."/>
            <person name="Blackwell M."/>
            <person name="Grigoriev I.V."/>
            <person name="Jeffries T.W."/>
        </authorList>
    </citation>
    <scope>NUCLEOTIDE SEQUENCE [LARGE SCALE GENOMIC DNA]</scope>
    <source>
        <strain evidence="7 8">DSM 6958</strain>
    </source>
</reference>
<proteinExistence type="predicted"/>
<dbReference type="Pfam" id="PF18785">
    <property type="entry name" value="Inv-AAD"/>
    <property type="match status" value="1"/>
</dbReference>
<dbReference type="PROSITE" id="PS01129">
    <property type="entry name" value="PSI_RLU"/>
    <property type="match status" value="1"/>
</dbReference>
<keyword evidence="8" id="KW-1185">Reference proteome</keyword>
<evidence type="ECO:0000256" key="2">
    <source>
        <dbReference type="ARBA" id="ARBA00036184"/>
    </source>
</evidence>
<dbReference type="CDD" id="cd02557">
    <property type="entry name" value="PseudoU_synth_ScRIB2"/>
    <property type="match status" value="1"/>
</dbReference>
<dbReference type="InterPro" id="IPR020103">
    <property type="entry name" value="PsdUridine_synth_cat_dom_sf"/>
</dbReference>
<evidence type="ECO:0000259" key="6">
    <source>
        <dbReference type="PROSITE" id="PS51747"/>
    </source>
</evidence>
<sequence>MSEETVRAVKTSGEQFVKLEAQSEVLDVSKATESYVTIAKSTEDHVSTNSTDLTDSTPTGQKRFFIPPKKEKGGKVRRDAGGFRIKAQHAAAIDGSKDNAYLTTDGNELNIVDNETQGAKYILDYSASLRRVPPYFFTRMTYCKLRWRDRELLDIFVNEFRSKDEAYYRYAINAGQVLVNDLPAKVDTIIRNGDLIKHRSHMHEPAVTSRPIKIVHEDDELVVIDKPSGIAVHPTGRYRFNTVVMVLKYEQDKIVHPCNRLDRLTSGLMFLAKNSKSAERFGAMIRDREVKKEYIARVVGEFPVDEIICEEPLITVSPKVALNRVDPNGKDSKTVFNRISFDGETSIVRCQPLTGRTHQIRVHLQYLGYPIANDPIYSNPYVWGPELGKLGASDNADIEAKLDKIGKTEISSSFIHPTTERGEKLLDDKCEVCLSDLYSDPGPNDLDLWLHAYKYSAADGSWSYATELPDWALESNKVFMELALDEANKCPPTTTAFGVGALLVHNSRILSTGFSRELVGNTHAEQCALEKYYKETGIRDEVPPGSVIFTTMEPCSERLSGNLPCANRIIATKGLKTVFVGVVEPETFIAKNVGRQKLAEAGIQYFHIAGYEESCLKAATKGHEEK</sequence>
<evidence type="ECO:0000256" key="3">
    <source>
        <dbReference type="ARBA" id="ARBA00038944"/>
    </source>
</evidence>
<feature type="active site" evidence="4">
    <location>
        <position position="262"/>
    </location>
</feature>
<dbReference type="PROSITE" id="PS51747">
    <property type="entry name" value="CYT_DCMP_DEAMINASES_2"/>
    <property type="match status" value="1"/>
</dbReference>
<dbReference type="Pfam" id="PF00849">
    <property type="entry name" value="PseudoU_synth_2"/>
    <property type="match status" value="1"/>
</dbReference>
<dbReference type="PANTHER" id="PTHR21600">
    <property type="entry name" value="MITOCHONDRIAL RNA PSEUDOURIDINE SYNTHASE"/>
    <property type="match status" value="1"/>
</dbReference>
<protein>
    <recommendedName>
        <fullName evidence="3">tRNA pseudouridine(32) synthase</fullName>
        <ecNumber evidence="3">5.4.99.28</ecNumber>
    </recommendedName>
</protein>
<dbReference type="Gene3D" id="3.30.2350.10">
    <property type="entry name" value="Pseudouridine synthase"/>
    <property type="match status" value="1"/>
</dbReference>
<dbReference type="FunFam" id="3.30.2350.10:FF:000017">
    <property type="entry name" value="Pseudouridine synthase"/>
    <property type="match status" value="1"/>
</dbReference>
<dbReference type="SUPFAM" id="SSF55120">
    <property type="entry name" value="Pseudouridine synthase"/>
    <property type="match status" value="1"/>
</dbReference>
<dbReference type="InterPro" id="IPR016193">
    <property type="entry name" value="Cytidine_deaminase-like"/>
</dbReference>
<organism evidence="7 8">
    <name type="scientific">Nadsonia fulvescens var. elongata DSM 6958</name>
    <dbReference type="NCBI Taxonomy" id="857566"/>
    <lineage>
        <taxon>Eukaryota</taxon>
        <taxon>Fungi</taxon>
        <taxon>Dikarya</taxon>
        <taxon>Ascomycota</taxon>
        <taxon>Saccharomycotina</taxon>
        <taxon>Dipodascomycetes</taxon>
        <taxon>Dipodascales</taxon>
        <taxon>Dipodascales incertae sedis</taxon>
        <taxon>Nadsonia</taxon>
    </lineage>
</organism>
<evidence type="ECO:0000313" key="8">
    <source>
        <dbReference type="Proteomes" id="UP000095009"/>
    </source>
</evidence>
<evidence type="ECO:0000313" key="7">
    <source>
        <dbReference type="EMBL" id="ODQ63768.1"/>
    </source>
</evidence>
<dbReference type="FunFam" id="3.40.140.10:FF:000061">
    <property type="entry name" value="DRAP deaminase"/>
    <property type="match status" value="1"/>
</dbReference>
<dbReference type="OrthoDB" id="424794at2759"/>
<dbReference type="InterPro" id="IPR002125">
    <property type="entry name" value="CMP_dCMP_dom"/>
</dbReference>
<dbReference type="InterPro" id="IPR006225">
    <property type="entry name" value="PsdUridine_synth_RluC/D"/>
</dbReference>
<dbReference type="GO" id="GO:0000455">
    <property type="term" value="P:enzyme-directed rRNA pseudouridine synthesis"/>
    <property type="evidence" value="ECO:0007669"/>
    <property type="project" value="TreeGrafter"/>
</dbReference>
<evidence type="ECO:0000256" key="5">
    <source>
        <dbReference type="PROSITE-ProRule" id="PRU00182"/>
    </source>
</evidence>
<dbReference type="GO" id="GO:0016814">
    <property type="term" value="F:hydrolase activity, acting on carbon-nitrogen (but not peptide) bonds, in cyclic amidines"/>
    <property type="evidence" value="ECO:0007669"/>
    <property type="project" value="UniProtKB-ARBA"/>
</dbReference>
<dbReference type="EC" id="5.4.99.28" evidence="3"/>
<dbReference type="InterPro" id="IPR006224">
    <property type="entry name" value="PsdUridine_synth_RluA-like_CS"/>
</dbReference>
<evidence type="ECO:0000256" key="1">
    <source>
        <dbReference type="ARBA" id="ARBA00023235"/>
    </source>
</evidence>
<accession>A0A1E3PEH3</accession>
<comment type="catalytic activity">
    <reaction evidence="2">
        <text>uridine(32) in tRNA = pseudouridine(32) in tRNA</text>
        <dbReference type="Rhea" id="RHEA:42544"/>
        <dbReference type="Rhea" id="RHEA-COMP:10107"/>
        <dbReference type="Rhea" id="RHEA-COMP:10108"/>
        <dbReference type="ChEBI" id="CHEBI:65314"/>
        <dbReference type="ChEBI" id="CHEBI:65315"/>
        <dbReference type="EC" id="5.4.99.28"/>
    </reaction>
</comment>
<dbReference type="GO" id="GO:0031119">
    <property type="term" value="P:tRNA pseudouridine synthesis"/>
    <property type="evidence" value="ECO:0007669"/>
    <property type="project" value="UniProtKB-ARBA"/>
</dbReference>
<dbReference type="EMBL" id="KV454414">
    <property type="protein sequence ID" value="ODQ63768.1"/>
    <property type="molecule type" value="Genomic_DNA"/>
</dbReference>